<dbReference type="EMBL" id="JAOVQO010000001">
    <property type="protein sequence ID" value="MCU9846724.1"/>
    <property type="molecule type" value="Genomic_DNA"/>
</dbReference>
<dbReference type="PANTHER" id="PTHR33375:SF1">
    <property type="entry name" value="CHROMOSOME-PARTITIONING PROTEIN PARB-RELATED"/>
    <property type="match status" value="1"/>
</dbReference>
<dbReference type="InterPro" id="IPR029063">
    <property type="entry name" value="SAM-dependent_MTases_sf"/>
</dbReference>
<dbReference type="InterPro" id="IPR002941">
    <property type="entry name" value="DNA_methylase_N4/N6"/>
</dbReference>
<dbReference type="SUPFAM" id="SSF53335">
    <property type="entry name" value="S-adenosyl-L-methionine-dependent methyltransferases"/>
    <property type="match status" value="1"/>
</dbReference>
<name>A0ABT2WZ25_9RHOB</name>
<dbReference type="Gene3D" id="3.90.1530.10">
    <property type="entry name" value="Conserved hypothetical protein from pyrococcus furiosus pfu- 392566-001, ParB domain"/>
    <property type="match status" value="1"/>
</dbReference>
<dbReference type="PRINTS" id="PR00506">
    <property type="entry name" value="D21N6MTFRASE"/>
</dbReference>
<dbReference type="PANTHER" id="PTHR33375">
    <property type="entry name" value="CHROMOSOME-PARTITIONING PROTEIN PARB-RELATED"/>
    <property type="match status" value="1"/>
</dbReference>
<dbReference type="InterPro" id="IPR002295">
    <property type="entry name" value="N4/N6-MTase_EcoPI_Mod-like"/>
</dbReference>
<dbReference type="InterPro" id="IPR050336">
    <property type="entry name" value="Chromosome_partition/occlusion"/>
</dbReference>
<proteinExistence type="inferred from homology"/>
<evidence type="ECO:0000259" key="7">
    <source>
        <dbReference type="SMART" id="SM00470"/>
    </source>
</evidence>
<comment type="similarity">
    <text evidence="1">Belongs to the N(4)/N(6)-methyltransferase family.</text>
</comment>
<keyword evidence="3" id="KW-0489">Methyltransferase</keyword>
<keyword evidence="5" id="KW-0949">S-adenosyl-L-methionine</keyword>
<dbReference type="SUPFAM" id="SSF110849">
    <property type="entry name" value="ParB/Sulfiredoxin"/>
    <property type="match status" value="1"/>
</dbReference>
<sequence>MVVVCPHSPGDRSWNNLEAILPDQGIEYLNPGALRPFGRNARKHPEKQIRTLMRSIESLGFNAPIVIDEDNMVLAGHGRLEAAKRLGMSFVPCFRVTHLSAEEARAFVLADNRLAEDATWDDDLLAEELKDLFSQPDLTFEVEVTGFTLAEIDDRIGAQDPEALDDPEDDLLPAVLPRRVYPGDLWQIGAHRLLCADARDPVAYEVLVEDRKVRMVFTDPPYNVPIEGHVSGGGKIRHREFDMAVGEMTSMQFTAFLRTVLDRMAGHCHDGAILMVCMDWRHMVEMVRAGRDAGLVLKNLCVWAKTNGGMGTFYRSRHELVFVFKAGTAPHVNTFGLGEGGRYRTNVWEYPGATALTAEGRSDLASHPTVKPVRLVADAIRDVTGRGDIVLDAFGGSGTTLVAAERTGRIAALIELDPRYGDLILARAEKATKEDAVQLVCGWPRRLDNEEADQ</sequence>
<dbReference type="CDD" id="cd16403">
    <property type="entry name" value="ParB_N_like_MT"/>
    <property type="match status" value="1"/>
</dbReference>
<evidence type="ECO:0000256" key="5">
    <source>
        <dbReference type="ARBA" id="ARBA00022691"/>
    </source>
</evidence>
<dbReference type="Proteomes" id="UP001209535">
    <property type="component" value="Unassembled WGS sequence"/>
</dbReference>
<reference evidence="8 9" key="1">
    <citation type="submission" date="2022-10" db="EMBL/GenBank/DDBJ databases">
        <title>Defluviimonas sp. nov., isolated from ocean surface sediments.</title>
        <authorList>
            <person name="He W."/>
            <person name="Wang L."/>
            <person name="Zhang D.-F."/>
        </authorList>
    </citation>
    <scope>NUCLEOTIDE SEQUENCE [LARGE SCALE GENOMIC DNA]</scope>
    <source>
        <strain evidence="8 9">WL0024</strain>
    </source>
</reference>
<dbReference type="PIRSF" id="PIRSF036758">
    <property type="entry name" value="Aden_M_ParB"/>
    <property type="match status" value="1"/>
</dbReference>
<dbReference type="InterPro" id="IPR002052">
    <property type="entry name" value="DNA_methylase_N6_adenine_CS"/>
</dbReference>
<comment type="caution">
    <text evidence="8">The sequence shown here is derived from an EMBL/GenBank/DDBJ whole genome shotgun (WGS) entry which is preliminary data.</text>
</comment>
<protein>
    <recommendedName>
        <fullName evidence="2">site-specific DNA-methyltransferase (adenine-specific)</fullName>
        <ecNumber evidence="2">2.1.1.72</ecNumber>
    </recommendedName>
</protein>
<evidence type="ECO:0000256" key="2">
    <source>
        <dbReference type="ARBA" id="ARBA00011900"/>
    </source>
</evidence>
<dbReference type="RefSeq" id="WP_263332597.1">
    <property type="nucleotide sequence ID" value="NZ_JAOVQO010000001.1"/>
</dbReference>
<dbReference type="PROSITE" id="PS00092">
    <property type="entry name" value="N6_MTASE"/>
    <property type="match status" value="1"/>
</dbReference>
<dbReference type="EC" id="2.1.1.72" evidence="2"/>
<dbReference type="Gene3D" id="3.40.50.150">
    <property type="entry name" value="Vaccinia Virus protein VP39"/>
    <property type="match status" value="1"/>
</dbReference>
<evidence type="ECO:0000313" key="8">
    <source>
        <dbReference type="EMBL" id="MCU9846724.1"/>
    </source>
</evidence>
<keyword evidence="4" id="KW-0808">Transferase</keyword>
<gene>
    <name evidence="8" type="ORF">OEZ60_01750</name>
</gene>
<dbReference type="InterPro" id="IPR036086">
    <property type="entry name" value="ParB/Sulfiredoxin_sf"/>
</dbReference>
<evidence type="ECO:0000256" key="3">
    <source>
        <dbReference type="ARBA" id="ARBA00022603"/>
    </source>
</evidence>
<evidence type="ECO:0000256" key="1">
    <source>
        <dbReference type="ARBA" id="ARBA00006594"/>
    </source>
</evidence>
<dbReference type="Pfam" id="PF02195">
    <property type="entry name" value="ParB_N"/>
    <property type="match status" value="1"/>
</dbReference>
<accession>A0ABT2WZ25</accession>
<comment type="catalytic activity">
    <reaction evidence="6">
        <text>a 2'-deoxyadenosine in DNA + S-adenosyl-L-methionine = an N(6)-methyl-2'-deoxyadenosine in DNA + S-adenosyl-L-homocysteine + H(+)</text>
        <dbReference type="Rhea" id="RHEA:15197"/>
        <dbReference type="Rhea" id="RHEA-COMP:12418"/>
        <dbReference type="Rhea" id="RHEA-COMP:12419"/>
        <dbReference type="ChEBI" id="CHEBI:15378"/>
        <dbReference type="ChEBI" id="CHEBI:57856"/>
        <dbReference type="ChEBI" id="CHEBI:59789"/>
        <dbReference type="ChEBI" id="CHEBI:90615"/>
        <dbReference type="ChEBI" id="CHEBI:90616"/>
        <dbReference type="EC" id="2.1.1.72"/>
    </reaction>
</comment>
<dbReference type="Pfam" id="PF01555">
    <property type="entry name" value="N6_N4_Mtase"/>
    <property type="match status" value="1"/>
</dbReference>
<dbReference type="InterPro" id="IPR003115">
    <property type="entry name" value="ParB_N"/>
</dbReference>
<feature type="domain" description="ParB-like N-terminal" evidence="7">
    <location>
        <begin position="27"/>
        <end position="113"/>
    </location>
</feature>
<dbReference type="InterPro" id="IPR015840">
    <property type="entry name" value="DNA_MeTrfase_ParB"/>
</dbReference>
<organism evidence="8 9">
    <name type="scientific">Albidovulum salinarum</name>
    <dbReference type="NCBI Taxonomy" id="2984153"/>
    <lineage>
        <taxon>Bacteria</taxon>
        <taxon>Pseudomonadati</taxon>
        <taxon>Pseudomonadota</taxon>
        <taxon>Alphaproteobacteria</taxon>
        <taxon>Rhodobacterales</taxon>
        <taxon>Paracoccaceae</taxon>
        <taxon>Albidovulum</taxon>
    </lineage>
</organism>
<evidence type="ECO:0000256" key="4">
    <source>
        <dbReference type="ARBA" id="ARBA00022679"/>
    </source>
</evidence>
<keyword evidence="9" id="KW-1185">Reference proteome</keyword>
<evidence type="ECO:0000256" key="6">
    <source>
        <dbReference type="ARBA" id="ARBA00047942"/>
    </source>
</evidence>
<evidence type="ECO:0000313" key="9">
    <source>
        <dbReference type="Proteomes" id="UP001209535"/>
    </source>
</evidence>
<dbReference type="SMART" id="SM00470">
    <property type="entry name" value="ParB"/>
    <property type="match status" value="1"/>
</dbReference>